<keyword evidence="2" id="KW-1185">Reference proteome</keyword>
<dbReference type="Proteomes" id="UP000308600">
    <property type="component" value="Unassembled WGS sequence"/>
</dbReference>
<reference evidence="1 2" key="1">
    <citation type="journal article" date="2019" name="Nat. Ecol. Evol.">
        <title>Megaphylogeny resolves global patterns of mushroom evolution.</title>
        <authorList>
            <person name="Varga T."/>
            <person name="Krizsan K."/>
            <person name="Foldi C."/>
            <person name="Dima B."/>
            <person name="Sanchez-Garcia M."/>
            <person name="Sanchez-Ramirez S."/>
            <person name="Szollosi G.J."/>
            <person name="Szarkandi J.G."/>
            <person name="Papp V."/>
            <person name="Albert L."/>
            <person name="Andreopoulos W."/>
            <person name="Angelini C."/>
            <person name="Antonin V."/>
            <person name="Barry K.W."/>
            <person name="Bougher N.L."/>
            <person name="Buchanan P."/>
            <person name="Buyck B."/>
            <person name="Bense V."/>
            <person name="Catcheside P."/>
            <person name="Chovatia M."/>
            <person name="Cooper J."/>
            <person name="Damon W."/>
            <person name="Desjardin D."/>
            <person name="Finy P."/>
            <person name="Geml J."/>
            <person name="Haridas S."/>
            <person name="Hughes K."/>
            <person name="Justo A."/>
            <person name="Karasinski D."/>
            <person name="Kautmanova I."/>
            <person name="Kiss B."/>
            <person name="Kocsube S."/>
            <person name="Kotiranta H."/>
            <person name="LaButti K.M."/>
            <person name="Lechner B.E."/>
            <person name="Liimatainen K."/>
            <person name="Lipzen A."/>
            <person name="Lukacs Z."/>
            <person name="Mihaltcheva S."/>
            <person name="Morgado L.N."/>
            <person name="Niskanen T."/>
            <person name="Noordeloos M.E."/>
            <person name="Ohm R.A."/>
            <person name="Ortiz-Santana B."/>
            <person name="Ovrebo C."/>
            <person name="Racz N."/>
            <person name="Riley R."/>
            <person name="Savchenko A."/>
            <person name="Shiryaev A."/>
            <person name="Soop K."/>
            <person name="Spirin V."/>
            <person name="Szebenyi C."/>
            <person name="Tomsovsky M."/>
            <person name="Tulloss R.E."/>
            <person name="Uehling J."/>
            <person name="Grigoriev I.V."/>
            <person name="Vagvolgyi C."/>
            <person name="Papp T."/>
            <person name="Martin F.M."/>
            <person name="Miettinen O."/>
            <person name="Hibbett D.S."/>
            <person name="Nagy L.G."/>
        </authorList>
    </citation>
    <scope>NUCLEOTIDE SEQUENCE [LARGE SCALE GENOMIC DNA]</scope>
    <source>
        <strain evidence="1 2">NL-1719</strain>
    </source>
</reference>
<gene>
    <name evidence="1" type="ORF">BDN72DRAFT_903499</name>
</gene>
<evidence type="ECO:0000313" key="1">
    <source>
        <dbReference type="EMBL" id="TFK62128.1"/>
    </source>
</evidence>
<evidence type="ECO:0000313" key="2">
    <source>
        <dbReference type="Proteomes" id="UP000308600"/>
    </source>
</evidence>
<protein>
    <submittedName>
        <fullName evidence="1">Uncharacterized protein</fullName>
    </submittedName>
</protein>
<sequence>MLLVDLPHDILEEIAQSLKKINEKSLQSLALASRALCHPTQRQIFRSISLTIDLHELTIPYSSNSLSPPPSFARLRDILTENPALATYVQDIQCFYFEALRLDVPPFPEPKSWMIDHGLLLAEILQLLGNAPIKSLSIVNIPRYGSILANWSSLHETLQQTLIHRIFNKETLYFVHFGGFSLPQNIFKTFVGLKGVCLDDVFWLPRDDDLFHAEEPSPDSDEQHSHHETQSTSSSPLQQLSSLRVTISDSRNTSLEILGPKMGLDLTGLQIVQLDLFIISSLAHIRRFLLSPTLKDLTVSFPHTSIDANVPSTGINLNTAFNLRNLTLRHGLFFLSLDEFSWIDPTLSSLRPQVPLQNLTITLAIDTNPSDITDFKPFTILSQTLSRFHRVFESRVERVVVDIELVNRLMKEEVEVFKNKMEECIIWDGCGDVLALRVAAVEEIIS</sequence>
<accession>A0ACD3A8V5</accession>
<proteinExistence type="predicted"/>
<organism evidence="1 2">
    <name type="scientific">Pluteus cervinus</name>
    <dbReference type="NCBI Taxonomy" id="181527"/>
    <lineage>
        <taxon>Eukaryota</taxon>
        <taxon>Fungi</taxon>
        <taxon>Dikarya</taxon>
        <taxon>Basidiomycota</taxon>
        <taxon>Agaricomycotina</taxon>
        <taxon>Agaricomycetes</taxon>
        <taxon>Agaricomycetidae</taxon>
        <taxon>Agaricales</taxon>
        <taxon>Pluteineae</taxon>
        <taxon>Pluteaceae</taxon>
        <taxon>Pluteus</taxon>
    </lineage>
</organism>
<name>A0ACD3A8V5_9AGAR</name>
<dbReference type="EMBL" id="ML208604">
    <property type="protein sequence ID" value="TFK62128.1"/>
    <property type="molecule type" value="Genomic_DNA"/>
</dbReference>